<dbReference type="PANTHER" id="PTHR48075">
    <property type="entry name" value="3-HYDROXYACYL-COA DEHYDROGENASE FAMILY PROTEIN"/>
    <property type="match status" value="1"/>
</dbReference>
<feature type="domain" description="3-hydroxyacyl-CoA dehydrogenase NAD binding" evidence="5">
    <location>
        <begin position="9"/>
        <end position="112"/>
    </location>
</feature>
<evidence type="ECO:0000256" key="1">
    <source>
        <dbReference type="ARBA" id="ARBA00005086"/>
    </source>
</evidence>
<protein>
    <submittedName>
        <fullName evidence="6">Oxidoreductase</fullName>
    </submittedName>
</protein>
<accession>A0ABQ3QYM0</accession>
<keyword evidence="3" id="KW-0560">Oxidoreductase</keyword>
<feature type="domain" description="3-hydroxyacyl-CoA dehydrogenase C-terminal" evidence="4">
    <location>
        <begin position="171"/>
        <end position="261"/>
    </location>
</feature>
<evidence type="ECO:0000259" key="5">
    <source>
        <dbReference type="Pfam" id="PF02737"/>
    </source>
</evidence>
<dbReference type="InterPro" id="IPR036291">
    <property type="entry name" value="NAD(P)-bd_dom_sf"/>
</dbReference>
<gene>
    <name evidence="6" type="ORF">Sviol_67970</name>
</gene>
<evidence type="ECO:0000313" key="6">
    <source>
        <dbReference type="EMBL" id="GHI42389.1"/>
    </source>
</evidence>
<comment type="caution">
    <text evidence="6">The sequence shown here is derived from an EMBL/GenBank/DDBJ whole genome shotgun (WGS) entry which is preliminary data.</text>
</comment>
<feature type="domain" description="3-hydroxyacyl-CoA dehydrogenase C-terminal" evidence="4">
    <location>
        <begin position="458"/>
        <end position="548"/>
    </location>
</feature>
<dbReference type="SUPFAM" id="SSF48179">
    <property type="entry name" value="6-phosphogluconate dehydrogenase C-terminal domain-like"/>
    <property type="match status" value="2"/>
</dbReference>
<sequence>MTTGDIATAAVVGLGGAGAELARRLSAAGVPTVGVEADAAAAERSRGRLAGTDVRVTHDLREAGAVDVVIEAVPETGSAKRAVLAGIARHARPDALVVTTALTATAAELAGAGRPDLLALRFLDAERLTAVELAAAPGATNRSATALGDLLQRTGLKVHQVPDRPGSIAPALVFGILNQAAWMHHEGRAGTEELETALRLGCGWRQGPLRILDGIGLDTAKDVLDGLHRRLGPRFEPAPVLGRLIGRGDLGRKSGRGFHDYRTGAVAQQPVRPGPSSPPAAPGTVAVVGSGTMATGIAEVFLRAGYRTVLVARTETKAAAAAEAVELALLGTAPAPGETRGTLTGTADRSVLARADLVVEAVIEDRDVKRGLFAELGAVCKPQAVLATTTSSLPVRDCAEASGRPGDVVGLHFFNPAPMMPLVEVVRSERTGERALATAHDVVRRLGKTGVECADRTGFLVNYLLFPYLNDALALLHHDVVGPQLLDGVAKSVGGQPIGPTRLLDTVGADVALAVQRRLHEDYGRAEFAPPPLLEELVTTGHLGRKCGWKGVRAYLAARELDAVA</sequence>
<dbReference type="Pfam" id="PF00725">
    <property type="entry name" value="3HCDH"/>
    <property type="match status" value="2"/>
</dbReference>
<dbReference type="InterPro" id="IPR006176">
    <property type="entry name" value="3-OHacyl-CoA_DH_NAD-bd"/>
</dbReference>
<dbReference type="Gene3D" id="1.10.1040.10">
    <property type="entry name" value="N-(1-d-carboxylethyl)-l-norvaline Dehydrogenase, domain 2"/>
    <property type="match status" value="2"/>
</dbReference>
<name>A0ABQ3QYM0_9ACTN</name>
<evidence type="ECO:0000256" key="2">
    <source>
        <dbReference type="ARBA" id="ARBA00009463"/>
    </source>
</evidence>
<dbReference type="RefSeq" id="WP_189965465.1">
    <property type="nucleotide sequence ID" value="NZ_BMUA01000013.1"/>
</dbReference>
<keyword evidence="7" id="KW-1185">Reference proteome</keyword>
<dbReference type="Gene3D" id="3.40.50.720">
    <property type="entry name" value="NAD(P)-binding Rossmann-like Domain"/>
    <property type="match status" value="2"/>
</dbReference>
<dbReference type="InterPro" id="IPR006108">
    <property type="entry name" value="3HC_DH_C"/>
</dbReference>
<comment type="pathway">
    <text evidence="1">Lipid metabolism; butanoate metabolism.</text>
</comment>
<dbReference type="InterPro" id="IPR008927">
    <property type="entry name" value="6-PGluconate_DH-like_C_sf"/>
</dbReference>
<reference evidence="6" key="1">
    <citation type="submission" date="2024-05" db="EMBL/GenBank/DDBJ databases">
        <title>Whole genome shotgun sequence of Streptomyces violascens NBRC 12920.</title>
        <authorList>
            <person name="Komaki H."/>
            <person name="Tamura T."/>
        </authorList>
    </citation>
    <scope>NUCLEOTIDE SEQUENCE</scope>
    <source>
        <strain evidence="6">NBRC 12920</strain>
    </source>
</reference>
<dbReference type="PANTHER" id="PTHR48075:SF9">
    <property type="entry name" value="3-HYDROXYBUTYRYL-COA DEHYDROGENASE"/>
    <property type="match status" value="1"/>
</dbReference>
<evidence type="ECO:0000313" key="7">
    <source>
        <dbReference type="Proteomes" id="UP001050808"/>
    </source>
</evidence>
<comment type="similarity">
    <text evidence="2">Belongs to the 3-hydroxyacyl-CoA dehydrogenase family.</text>
</comment>
<dbReference type="SUPFAM" id="SSF51735">
    <property type="entry name" value="NAD(P)-binding Rossmann-fold domains"/>
    <property type="match status" value="2"/>
</dbReference>
<evidence type="ECO:0000256" key="3">
    <source>
        <dbReference type="ARBA" id="ARBA00023002"/>
    </source>
</evidence>
<dbReference type="EMBL" id="BNDY01000017">
    <property type="protein sequence ID" value="GHI42389.1"/>
    <property type="molecule type" value="Genomic_DNA"/>
</dbReference>
<feature type="domain" description="3-hydroxyacyl-CoA dehydrogenase NAD binding" evidence="5">
    <location>
        <begin position="284"/>
        <end position="455"/>
    </location>
</feature>
<dbReference type="Pfam" id="PF02737">
    <property type="entry name" value="3HCDH_N"/>
    <property type="match status" value="2"/>
</dbReference>
<dbReference type="InterPro" id="IPR013328">
    <property type="entry name" value="6PGD_dom2"/>
</dbReference>
<dbReference type="Proteomes" id="UP001050808">
    <property type="component" value="Unassembled WGS sequence"/>
</dbReference>
<proteinExistence type="inferred from homology"/>
<organism evidence="6 7">
    <name type="scientific">Streptomyces violascens</name>
    <dbReference type="NCBI Taxonomy" id="67381"/>
    <lineage>
        <taxon>Bacteria</taxon>
        <taxon>Bacillati</taxon>
        <taxon>Actinomycetota</taxon>
        <taxon>Actinomycetes</taxon>
        <taxon>Kitasatosporales</taxon>
        <taxon>Streptomycetaceae</taxon>
        <taxon>Streptomyces</taxon>
    </lineage>
</organism>
<evidence type="ECO:0000259" key="4">
    <source>
        <dbReference type="Pfam" id="PF00725"/>
    </source>
</evidence>